<comment type="caution">
    <text evidence="1">The sequence shown here is derived from an EMBL/GenBank/DDBJ whole genome shotgun (WGS) entry which is preliminary data.</text>
</comment>
<dbReference type="EMBL" id="JAEPQZ010000009">
    <property type="protein sequence ID" value="KAG2177105.1"/>
    <property type="molecule type" value="Genomic_DNA"/>
</dbReference>
<keyword evidence="2" id="KW-1185">Reference proteome</keyword>
<protein>
    <submittedName>
        <fullName evidence="1">Uncharacterized protein</fullName>
    </submittedName>
</protein>
<organism evidence="1 2">
    <name type="scientific">Mortierella isabellina</name>
    <name type="common">Filamentous fungus</name>
    <name type="synonym">Umbelopsis isabellina</name>
    <dbReference type="NCBI Taxonomy" id="91625"/>
    <lineage>
        <taxon>Eukaryota</taxon>
        <taxon>Fungi</taxon>
        <taxon>Fungi incertae sedis</taxon>
        <taxon>Mucoromycota</taxon>
        <taxon>Mucoromycotina</taxon>
        <taxon>Umbelopsidomycetes</taxon>
        <taxon>Umbelopsidales</taxon>
        <taxon>Umbelopsidaceae</taxon>
        <taxon>Umbelopsis</taxon>
    </lineage>
</organism>
<dbReference type="Proteomes" id="UP000654370">
    <property type="component" value="Unassembled WGS sequence"/>
</dbReference>
<name>A0A8H7PNU7_MORIS</name>
<dbReference type="PANTHER" id="PTHR39474:SF1">
    <property type="entry name" value="FUNGAL SPECIFIC TRANSCRIPTION FACTOR"/>
    <property type="match status" value="1"/>
</dbReference>
<dbReference type="PANTHER" id="PTHR39474">
    <property type="entry name" value="UNNAMED PRODUCT"/>
    <property type="match status" value="1"/>
</dbReference>
<evidence type="ECO:0000313" key="1">
    <source>
        <dbReference type="EMBL" id="KAG2177105.1"/>
    </source>
</evidence>
<sequence>MLRSALVKRLIARPPVTAQYNSIRLMSDKKVEQIEETTVRKTPLALPASTGADDVTKVDVNTSFKLDELGPVVVNENGTISRIDNWHEMSDIEKSNVNRILLKRNKQRLERLKGEREAAGQDS</sequence>
<dbReference type="AlphaFoldDB" id="A0A8H7PNU7"/>
<dbReference type="OrthoDB" id="4590138at2759"/>
<evidence type="ECO:0000313" key="2">
    <source>
        <dbReference type="Proteomes" id="UP000654370"/>
    </source>
</evidence>
<accession>A0A8H7PNU7</accession>
<reference evidence="1" key="1">
    <citation type="submission" date="2020-12" db="EMBL/GenBank/DDBJ databases">
        <title>Metabolic potential, ecology and presence of endohyphal bacteria is reflected in genomic diversity of Mucoromycotina.</title>
        <authorList>
            <person name="Muszewska A."/>
            <person name="Okrasinska A."/>
            <person name="Steczkiewicz K."/>
            <person name="Drgas O."/>
            <person name="Orlowska M."/>
            <person name="Perlinska-Lenart U."/>
            <person name="Aleksandrzak-Piekarczyk T."/>
            <person name="Szatraj K."/>
            <person name="Zielenkiewicz U."/>
            <person name="Pilsyk S."/>
            <person name="Malc E."/>
            <person name="Mieczkowski P."/>
            <person name="Kruszewska J.S."/>
            <person name="Biernat P."/>
            <person name="Pawlowska J."/>
        </authorList>
    </citation>
    <scope>NUCLEOTIDE SEQUENCE</scope>
    <source>
        <strain evidence="1">WA0000067209</strain>
    </source>
</reference>
<proteinExistence type="predicted"/>
<gene>
    <name evidence="1" type="ORF">INT43_007761</name>
</gene>